<dbReference type="Proteomes" id="UP000440578">
    <property type="component" value="Unassembled WGS sequence"/>
</dbReference>
<gene>
    <name evidence="4" type="primary">Zswim7</name>
    <name evidence="4" type="ORF">FJT64_000227</name>
</gene>
<sequence>MNWAWPCVWPEDCSADAGSEPRAPDRPADGAARAAGGARPAPPAMLDVLSVLDCLVEQVGAARERHQPASDELLLALQAVAPALLEPALDLIDRSAVSRLVAPAGRAVYRVLGSGGVPYYCPQPLTFCPCPAFQYTVLQRGDQPLCKHLLAAKLAQALGKCADTAVSDPHLRDLLTELH</sequence>
<dbReference type="PANTHER" id="PTHR28498:SF1">
    <property type="entry name" value="ZINC FINGER SWIM DOMAIN-CONTAINING PROTEIN 7"/>
    <property type="match status" value="1"/>
</dbReference>
<feature type="compositionally biased region" description="Low complexity" evidence="2">
    <location>
        <begin position="29"/>
        <end position="39"/>
    </location>
</feature>
<keyword evidence="1" id="KW-0862">Zinc</keyword>
<dbReference type="GO" id="GO:0097196">
    <property type="term" value="C:Shu complex"/>
    <property type="evidence" value="ECO:0007669"/>
    <property type="project" value="TreeGrafter"/>
</dbReference>
<evidence type="ECO:0000259" key="3">
    <source>
        <dbReference type="PROSITE" id="PS50966"/>
    </source>
</evidence>
<evidence type="ECO:0000313" key="5">
    <source>
        <dbReference type="Proteomes" id="UP000440578"/>
    </source>
</evidence>
<dbReference type="PROSITE" id="PS50966">
    <property type="entry name" value="ZF_SWIM"/>
    <property type="match status" value="1"/>
</dbReference>
<dbReference type="AlphaFoldDB" id="A0A6A4WXZ2"/>
<proteinExistence type="predicted"/>
<keyword evidence="1" id="KW-0479">Metal-binding</keyword>
<organism evidence="4 5">
    <name type="scientific">Amphibalanus amphitrite</name>
    <name type="common">Striped barnacle</name>
    <name type="synonym">Balanus amphitrite</name>
    <dbReference type="NCBI Taxonomy" id="1232801"/>
    <lineage>
        <taxon>Eukaryota</taxon>
        <taxon>Metazoa</taxon>
        <taxon>Ecdysozoa</taxon>
        <taxon>Arthropoda</taxon>
        <taxon>Crustacea</taxon>
        <taxon>Multicrustacea</taxon>
        <taxon>Cirripedia</taxon>
        <taxon>Thoracica</taxon>
        <taxon>Thoracicalcarea</taxon>
        <taxon>Balanomorpha</taxon>
        <taxon>Balanoidea</taxon>
        <taxon>Balanidae</taxon>
        <taxon>Amphibalaninae</taxon>
        <taxon>Amphibalanus</taxon>
    </lineage>
</organism>
<keyword evidence="1" id="KW-0863">Zinc-finger</keyword>
<accession>A0A6A4WXZ2</accession>
<keyword evidence="5" id="KW-1185">Reference proteome</keyword>
<dbReference type="GO" id="GO:0000724">
    <property type="term" value="P:double-strand break repair via homologous recombination"/>
    <property type="evidence" value="ECO:0007669"/>
    <property type="project" value="TreeGrafter"/>
</dbReference>
<feature type="domain" description="SWIM-type" evidence="3">
    <location>
        <begin position="109"/>
        <end position="157"/>
    </location>
</feature>
<reference evidence="4 5" key="1">
    <citation type="submission" date="2019-07" db="EMBL/GenBank/DDBJ databases">
        <title>Draft genome assembly of a fouling barnacle, Amphibalanus amphitrite (Darwin, 1854): The first reference genome for Thecostraca.</title>
        <authorList>
            <person name="Kim W."/>
        </authorList>
    </citation>
    <scope>NUCLEOTIDE SEQUENCE [LARGE SCALE GENOMIC DNA]</scope>
    <source>
        <strain evidence="4">SNU_AA5</strain>
        <tissue evidence="4">Soma without cirri and trophi</tissue>
    </source>
</reference>
<dbReference type="GO" id="GO:0008270">
    <property type="term" value="F:zinc ion binding"/>
    <property type="evidence" value="ECO:0007669"/>
    <property type="project" value="UniProtKB-KW"/>
</dbReference>
<evidence type="ECO:0000256" key="2">
    <source>
        <dbReference type="SAM" id="MobiDB-lite"/>
    </source>
</evidence>
<feature type="region of interest" description="Disordered" evidence="2">
    <location>
        <begin position="14"/>
        <end position="39"/>
    </location>
</feature>
<dbReference type="EMBL" id="VIIS01000336">
    <property type="protein sequence ID" value="KAF0310189.1"/>
    <property type="molecule type" value="Genomic_DNA"/>
</dbReference>
<evidence type="ECO:0000313" key="4">
    <source>
        <dbReference type="EMBL" id="KAF0310189.1"/>
    </source>
</evidence>
<protein>
    <submittedName>
        <fullName evidence="4">Zinc finger SWIM domain-containing protein 7</fullName>
    </submittedName>
</protein>
<dbReference type="InterPro" id="IPR007527">
    <property type="entry name" value="Znf_SWIM"/>
</dbReference>
<dbReference type="PANTHER" id="PTHR28498">
    <property type="entry name" value="ZINC FINGER SWIM DOMAIN-CONTAINING PROTEIN 7"/>
    <property type="match status" value="1"/>
</dbReference>
<dbReference type="Pfam" id="PF04434">
    <property type="entry name" value="SWIM"/>
    <property type="match status" value="1"/>
</dbReference>
<evidence type="ECO:0000256" key="1">
    <source>
        <dbReference type="PROSITE-ProRule" id="PRU00325"/>
    </source>
</evidence>
<comment type="caution">
    <text evidence="4">The sequence shown here is derived from an EMBL/GenBank/DDBJ whole genome shotgun (WGS) entry which is preliminary data.</text>
</comment>
<name>A0A6A4WXZ2_AMPAM</name>